<feature type="domain" description="Peptidase M20 dimerisation" evidence="6">
    <location>
        <begin position="216"/>
        <end position="358"/>
    </location>
</feature>
<dbReference type="Proteomes" id="UP000754644">
    <property type="component" value="Unassembled WGS sequence"/>
</dbReference>
<dbReference type="GO" id="GO:0006508">
    <property type="term" value="P:proteolysis"/>
    <property type="evidence" value="ECO:0007669"/>
    <property type="project" value="UniProtKB-KW"/>
</dbReference>
<evidence type="ECO:0000313" key="7">
    <source>
        <dbReference type="EMBL" id="NQV64497.1"/>
    </source>
</evidence>
<reference evidence="7" key="1">
    <citation type="submission" date="2020-05" db="EMBL/GenBank/DDBJ databases">
        <title>Sulfur intermediates as new biogeochemical hubs in an aquatic model microbial ecosystem.</title>
        <authorList>
            <person name="Vigneron A."/>
        </authorList>
    </citation>
    <scope>NUCLEOTIDE SEQUENCE</scope>
    <source>
        <strain evidence="7">Bin.250</strain>
    </source>
</reference>
<keyword evidence="3" id="KW-0479">Metal-binding</keyword>
<name>A0A972VWQ3_9GAMM</name>
<keyword evidence="5" id="KW-0862">Zinc</keyword>
<dbReference type="GO" id="GO:0008233">
    <property type="term" value="F:peptidase activity"/>
    <property type="evidence" value="ECO:0007669"/>
    <property type="project" value="UniProtKB-KW"/>
</dbReference>
<evidence type="ECO:0000256" key="4">
    <source>
        <dbReference type="ARBA" id="ARBA00022801"/>
    </source>
</evidence>
<dbReference type="PROSITE" id="PS00758">
    <property type="entry name" value="ARGE_DAPE_CPG2_1"/>
    <property type="match status" value="1"/>
</dbReference>
<organism evidence="7 8">
    <name type="scientific">SAR86 cluster bacterium</name>
    <dbReference type="NCBI Taxonomy" id="2030880"/>
    <lineage>
        <taxon>Bacteria</taxon>
        <taxon>Pseudomonadati</taxon>
        <taxon>Pseudomonadota</taxon>
        <taxon>Gammaproteobacteria</taxon>
        <taxon>SAR86 cluster</taxon>
    </lineage>
</organism>
<dbReference type="Pfam" id="PF07687">
    <property type="entry name" value="M20_dimer"/>
    <property type="match status" value="1"/>
</dbReference>
<evidence type="ECO:0000259" key="6">
    <source>
        <dbReference type="Pfam" id="PF07687"/>
    </source>
</evidence>
<dbReference type="PIRSF" id="PIRSF036696">
    <property type="entry name" value="ACY-1"/>
    <property type="match status" value="1"/>
</dbReference>
<dbReference type="InterPro" id="IPR001261">
    <property type="entry name" value="ArgE/DapE_CS"/>
</dbReference>
<keyword evidence="4" id="KW-0378">Hydrolase</keyword>
<evidence type="ECO:0000256" key="1">
    <source>
        <dbReference type="ARBA" id="ARBA00006247"/>
    </source>
</evidence>
<evidence type="ECO:0000256" key="5">
    <source>
        <dbReference type="ARBA" id="ARBA00022833"/>
    </source>
</evidence>
<dbReference type="Gene3D" id="3.40.630.10">
    <property type="entry name" value="Zn peptidases"/>
    <property type="match status" value="1"/>
</dbReference>
<keyword evidence="2" id="KW-0645">Protease</keyword>
<sequence>MRRLIWLLGAFWAGQIQAQVLDWRQFEADAQQTLVDLIRLDTSQPKGNEYLAANYLKQRLDVAGIASTIYEAAPGRASIVARIKGNGSQRPLLLLGHTDVVTVEPANWTFDPFSGTVKDGKIFGRGAADDKGIVAVAFEVLLALHRLQIPLDRDVIFLGVADEEGGGGLGITYMVENHLAAIDAEFALNEGGRGTIDPITGKYLSFDIGTAEKTPRRARLIAHGRAGHGSVPSRDNPVGVLSRAVARLFDTPLPMRLNETTRTFFERLAATRPEFEAEVYRAILEPNPSMETQERLRDLNAAYFSIIRTSVVPTIFQGGYQRNVIPSSAEATLDIRALPGEDPEFLFEALRNIIQEPSVEIIPMRVTRPAHQPAPLNTPLFQAFEDVIAARHPGATVLPSLLTGATDSAQLRSVGIATYGFGPGIVIGDDNGVHGNDEYLRVAPYREYLHLIWDIVNQVAATPSIVAE</sequence>
<dbReference type="GO" id="GO:0046872">
    <property type="term" value="F:metal ion binding"/>
    <property type="evidence" value="ECO:0007669"/>
    <property type="project" value="UniProtKB-KW"/>
</dbReference>
<dbReference type="Gene3D" id="1.10.150.900">
    <property type="match status" value="1"/>
</dbReference>
<accession>A0A972VWQ3</accession>
<gene>
    <name evidence="7" type="ORF">HQ497_03940</name>
</gene>
<evidence type="ECO:0000256" key="3">
    <source>
        <dbReference type="ARBA" id="ARBA00022723"/>
    </source>
</evidence>
<dbReference type="InterPro" id="IPR011650">
    <property type="entry name" value="Peptidase_M20_dimer"/>
</dbReference>
<dbReference type="InterPro" id="IPR047177">
    <property type="entry name" value="Pept_M20A"/>
</dbReference>
<dbReference type="AlphaFoldDB" id="A0A972VWQ3"/>
<comment type="similarity">
    <text evidence="1">Belongs to the peptidase M20A family.</text>
</comment>
<dbReference type="SUPFAM" id="SSF55031">
    <property type="entry name" value="Bacterial exopeptidase dimerisation domain"/>
    <property type="match status" value="1"/>
</dbReference>
<dbReference type="PANTHER" id="PTHR45962:SF1">
    <property type="entry name" value="N-FATTY-ACYL-AMINO ACID SYNTHASE_HYDROLASE PM20D1"/>
    <property type="match status" value="1"/>
</dbReference>
<dbReference type="PANTHER" id="PTHR45962">
    <property type="entry name" value="N-FATTY-ACYL-AMINO ACID SYNTHASE/HYDROLASE PM20D1"/>
    <property type="match status" value="1"/>
</dbReference>
<dbReference type="InterPro" id="IPR036264">
    <property type="entry name" value="Bact_exopeptidase_dim_dom"/>
</dbReference>
<dbReference type="Pfam" id="PF01546">
    <property type="entry name" value="Peptidase_M20"/>
    <property type="match status" value="1"/>
</dbReference>
<dbReference type="EMBL" id="JABMOJ010000140">
    <property type="protein sequence ID" value="NQV64497.1"/>
    <property type="molecule type" value="Genomic_DNA"/>
</dbReference>
<protein>
    <submittedName>
        <fullName evidence="7">M20/M25/M40 family metallo-hydrolase</fullName>
    </submittedName>
</protein>
<dbReference type="SUPFAM" id="SSF53187">
    <property type="entry name" value="Zn-dependent exopeptidases"/>
    <property type="match status" value="1"/>
</dbReference>
<evidence type="ECO:0000313" key="8">
    <source>
        <dbReference type="Proteomes" id="UP000754644"/>
    </source>
</evidence>
<dbReference type="Gene3D" id="3.30.70.360">
    <property type="match status" value="1"/>
</dbReference>
<evidence type="ECO:0000256" key="2">
    <source>
        <dbReference type="ARBA" id="ARBA00022670"/>
    </source>
</evidence>
<comment type="caution">
    <text evidence="7">The sequence shown here is derived from an EMBL/GenBank/DDBJ whole genome shotgun (WGS) entry which is preliminary data.</text>
</comment>
<proteinExistence type="inferred from homology"/>
<dbReference type="InterPro" id="IPR002933">
    <property type="entry name" value="Peptidase_M20"/>
</dbReference>